<keyword evidence="2" id="KW-0813">Transport</keyword>
<accession>A0A4Q5J072</accession>
<dbReference type="PANTHER" id="PTHR45008:SF1">
    <property type="entry name" value="PTS SYSTEM GLUCOSE-SPECIFIC EIIA COMPONENT"/>
    <property type="match status" value="1"/>
</dbReference>
<keyword evidence="3 8" id="KW-0762">Sugar transport</keyword>
<evidence type="ECO:0000259" key="7">
    <source>
        <dbReference type="PROSITE" id="PS51093"/>
    </source>
</evidence>
<dbReference type="OrthoDB" id="9797715at2"/>
<dbReference type="Gene3D" id="2.70.70.10">
    <property type="entry name" value="Glucose Permease (Domain IIA)"/>
    <property type="match status" value="1"/>
</dbReference>
<evidence type="ECO:0000256" key="3">
    <source>
        <dbReference type="ARBA" id="ARBA00022597"/>
    </source>
</evidence>
<dbReference type="InterPro" id="IPR011055">
    <property type="entry name" value="Dup_hybrid_motif"/>
</dbReference>
<dbReference type="Proteomes" id="UP000291189">
    <property type="component" value="Unassembled WGS sequence"/>
</dbReference>
<comment type="subcellular location">
    <subcellularLocation>
        <location evidence="1">Cytoplasm</location>
    </subcellularLocation>
</comment>
<keyword evidence="5" id="KW-0598">Phosphotransferase system</keyword>
<evidence type="ECO:0000256" key="2">
    <source>
        <dbReference type="ARBA" id="ARBA00022448"/>
    </source>
</evidence>
<dbReference type="PROSITE" id="PS51093">
    <property type="entry name" value="PTS_EIIA_TYPE_1"/>
    <property type="match status" value="1"/>
</dbReference>
<evidence type="ECO:0000256" key="6">
    <source>
        <dbReference type="ARBA" id="ARBA00022777"/>
    </source>
</evidence>
<evidence type="ECO:0000256" key="1">
    <source>
        <dbReference type="ARBA" id="ARBA00004496"/>
    </source>
</evidence>
<evidence type="ECO:0000256" key="5">
    <source>
        <dbReference type="ARBA" id="ARBA00022683"/>
    </source>
</evidence>
<dbReference type="Pfam" id="PF00358">
    <property type="entry name" value="PTS_EIIA_1"/>
    <property type="match status" value="1"/>
</dbReference>
<dbReference type="PROSITE" id="PS00371">
    <property type="entry name" value="PTS_EIIA_TYPE_1_HIS"/>
    <property type="match status" value="1"/>
</dbReference>
<evidence type="ECO:0000256" key="4">
    <source>
        <dbReference type="ARBA" id="ARBA00022679"/>
    </source>
</evidence>
<evidence type="ECO:0000313" key="8">
    <source>
        <dbReference type="EMBL" id="RYU10761.1"/>
    </source>
</evidence>
<evidence type="ECO:0000313" key="9">
    <source>
        <dbReference type="Proteomes" id="UP000291189"/>
    </source>
</evidence>
<dbReference type="GO" id="GO:0005737">
    <property type="term" value="C:cytoplasm"/>
    <property type="evidence" value="ECO:0007669"/>
    <property type="project" value="UniProtKB-SubCell"/>
</dbReference>
<gene>
    <name evidence="8" type="ORF">ETU37_16055</name>
</gene>
<comment type="caution">
    <text evidence="8">The sequence shown here is derived from an EMBL/GenBank/DDBJ whole genome shotgun (WGS) entry which is preliminary data.</text>
</comment>
<dbReference type="RefSeq" id="WP_129988352.1">
    <property type="nucleotide sequence ID" value="NZ_SDPU01000028.1"/>
</dbReference>
<dbReference type="GO" id="GO:0009401">
    <property type="term" value="P:phosphoenolpyruvate-dependent sugar phosphotransferase system"/>
    <property type="evidence" value="ECO:0007669"/>
    <property type="project" value="UniProtKB-KW"/>
</dbReference>
<dbReference type="AlphaFoldDB" id="A0A4Q5J072"/>
<keyword evidence="6" id="KW-0418">Kinase</keyword>
<proteinExistence type="predicted"/>
<dbReference type="SUPFAM" id="SSF51261">
    <property type="entry name" value="Duplicated hybrid motif"/>
    <property type="match status" value="1"/>
</dbReference>
<dbReference type="InterPro" id="IPR001127">
    <property type="entry name" value="PTS_EIIA_1_perm"/>
</dbReference>
<feature type="domain" description="PTS EIIA type-1" evidence="7">
    <location>
        <begin position="20"/>
        <end position="124"/>
    </location>
</feature>
<sequence length="150" mass="15362">MTRVLSPVAGVRQDVSTTPDPVFATGLVGPGAAILPAPGTQEARSPVDGVLAKLYPHAFVVVTDSGPGVLVHLGMDTVRLNGDGFEVLAAEGDRISAGDPVVRWDPSYVERAGHSAVCAVVVLDCPFPARSLGEPGSTVATGSLLFEVDC</sequence>
<organism evidence="8 9">
    <name type="scientific">Nocardioides iriomotensis</name>
    <dbReference type="NCBI Taxonomy" id="715784"/>
    <lineage>
        <taxon>Bacteria</taxon>
        <taxon>Bacillati</taxon>
        <taxon>Actinomycetota</taxon>
        <taxon>Actinomycetes</taxon>
        <taxon>Propionibacteriales</taxon>
        <taxon>Nocardioidaceae</taxon>
        <taxon>Nocardioides</taxon>
    </lineage>
</organism>
<name>A0A4Q5J072_9ACTN</name>
<dbReference type="EMBL" id="SDPU01000028">
    <property type="protein sequence ID" value="RYU10761.1"/>
    <property type="molecule type" value="Genomic_DNA"/>
</dbReference>
<keyword evidence="4" id="KW-0808">Transferase</keyword>
<keyword evidence="9" id="KW-1185">Reference proteome</keyword>
<dbReference type="GO" id="GO:0016301">
    <property type="term" value="F:kinase activity"/>
    <property type="evidence" value="ECO:0007669"/>
    <property type="project" value="UniProtKB-KW"/>
</dbReference>
<dbReference type="InterPro" id="IPR050890">
    <property type="entry name" value="PTS_EIIA_component"/>
</dbReference>
<reference evidence="8 9" key="1">
    <citation type="submission" date="2019-01" db="EMBL/GenBank/DDBJ databases">
        <title>Nocardioides guangzhouensis sp. nov., an actinobacterium isolated from soil.</title>
        <authorList>
            <person name="Fu Y."/>
            <person name="Cai Y."/>
            <person name="Lin Z."/>
            <person name="Chen P."/>
        </authorList>
    </citation>
    <scope>NUCLEOTIDE SEQUENCE [LARGE SCALE GENOMIC DNA]</scope>
    <source>
        <strain evidence="8 9">NBRC 105384</strain>
    </source>
</reference>
<dbReference type="PANTHER" id="PTHR45008">
    <property type="entry name" value="PTS SYSTEM GLUCOSE-SPECIFIC EIIA COMPONENT"/>
    <property type="match status" value="1"/>
</dbReference>
<protein>
    <submittedName>
        <fullName evidence="8">PTS glucose transporter subunit IIA</fullName>
    </submittedName>
</protein>